<keyword evidence="3" id="KW-1185">Reference proteome</keyword>
<keyword evidence="1" id="KW-0378">Hydrolase</keyword>
<dbReference type="EMBL" id="JBHSAY010000010">
    <property type="protein sequence ID" value="MFC4133187.1"/>
    <property type="molecule type" value="Genomic_DNA"/>
</dbReference>
<proteinExistence type="predicted"/>
<dbReference type="NCBIfam" id="NF033748">
    <property type="entry name" value="class_F_sortase"/>
    <property type="match status" value="1"/>
</dbReference>
<gene>
    <name evidence="2" type="ORF">ACFOZ4_21475</name>
</gene>
<comment type="caution">
    <text evidence="2">The sequence shown here is derived from an EMBL/GenBank/DDBJ whole genome shotgun (WGS) entry which is preliminary data.</text>
</comment>
<dbReference type="SUPFAM" id="SSF63817">
    <property type="entry name" value="Sortase"/>
    <property type="match status" value="1"/>
</dbReference>
<dbReference type="InterPro" id="IPR023365">
    <property type="entry name" value="Sortase_dom-sf"/>
</dbReference>
<evidence type="ECO:0000313" key="3">
    <source>
        <dbReference type="Proteomes" id="UP001595816"/>
    </source>
</evidence>
<dbReference type="Gene3D" id="2.40.260.10">
    <property type="entry name" value="Sortase"/>
    <property type="match status" value="1"/>
</dbReference>
<evidence type="ECO:0000313" key="2">
    <source>
        <dbReference type="EMBL" id="MFC4133187.1"/>
    </source>
</evidence>
<dbReference type="CDD" id="cd05829">
    <property type="entry name" value="Sortase_F"/>
    <property type="match status" value="1"/>
</dbReference>
<dbReference type="RefSeq" id="WP_253761005.1">
    <property type="nucleotide sequence ID" value="NZ_JAMZDZ010000001.1"/>
</dbReference>
<protein>
    <submittedName>
        <fullName evidence="2">Class F sortase</fullName>
    </submittedName>
</protein>
<reference evidence="3" key="1">
    <citation type="journal article" date="2019" name="Int. J. Syst. Evol. Microbiol.">
        <title>The Global Catalogue of Microorganisms (GCM) 10K type strain sequencing project: providing services to taxonomists for standard genome sequencing and annotation.</title>
        <authorList>
            <consortium name="The Broad Institute Genomics Platform"/>
            <consortium name="The Broad Institute Genome Sequencing Center for Infectious Disease"/>
            <person name="Wu L."/>
            <person name="Ma J."/>
        </authorList>
    </citation>
    <scope>NUCLEOTIDE SEQUENCE [LARGE SCALE GENOMIC DNA]</scope>
    <source>
        <strain evidence="3">CGMCC 4.7289</strain>
    </source>
</reference>
<dbReference type="InterPro" id="IPR005754">
    <property type="entry name" value="Sortase"/>
</dbReference>
<name>A0ABV8LQ90_9ACTN</name>
<dbReference type="Pfam" id="PF04203">
    <property type="entry name" value="Sortase"/>
    <property type="match status" value="1"/>
</dbReference>
<sequence length="209" mass="22101">MSRRTGRWTGWLAGLLVLAGIFCAGVGLGQATGAFSLPDLFGAGTKAPPGEFPVLGPSRPTRIVIPSIGVRATVHGVGRDRDGAIAVPSLSLTNEAGWFTEGPSPGQYGPAILVGHVDTHDRPAVFHKLGDLKAGARIEITRRDRNVAVFEVNSVETFRKSDLPAKRVYTDYSRPGLRLITCGGSWVGGDLGYASNVIVFASLIEVHKA</sequence>
<dbReference type="Proteomes" id="UP001595816">
    <property type="component" value="Unassembled WGS sequence"/>
</dbReference>
<dbReference type="InterPro" id="IPR042001">
    <property type="entry name" value="Sortase_F"/>
</dbReference>
<accession>A0ABV8LQ90</accession>
<evidence type="ECO:0000256" key="1">
    <source>
        <dbReference type="ARBA" id="ARBA00022801"/>
    </source>
</evidence>
<organism evidence="2 3">
    <name type="scientific">Hamadaea flava</name>
    <dbReference type="NCBI Taxonomy" id="1742688"/>
    <lineage>
        <taxon>Bacteria</taxon>
        <taxon>Bacillati</taxon>
        <taxon>Actinomycetota</taxon>
        <taxon>Actinomycetes</taxon>
        <taxon>Micromonosporales</taxon>
        <taxon>Micromonosporaceae</taxon>
        <taxon>Hamadaea</taxon>
    </lineage>
</organism>